<dbReference type="Pfam" id="PF00931">
    <property type="entry name" value="NB-ARC"/>
    <property type="match status" value="1"/>
</dbReference>
<evidence type="ECO:0000256" key="2">
    <source>
        <dbReference type="ARBA" id="ARBA00023015"/>
    </source>
</evidence>
<keyword evidence="3 6" id="KW-0238">DNA-binding</keyword>
<dbReference type="Pfam" id="PF13374">
    <property type="entry name" value="TPR_10"/>
    <property type="match status" value="1"/>
</dbReference>
<keyword evidence="2" id="KW-0805">Transcription regulation</keyword>
<dbReference type="SUPFAM" id="SSF52540">
    <property type="entry name" value="P-loop containing nucleoside triphosphate hydrolases"/>
    <property type="match status" value="1"/>
</dbReference>
<evidence type="ECO:0000256" key="4">
    <source>
        <dbReference type="ARBA" id="ARBA00023163"/>
    </source>
</evidence>
<dbReference type="SMART" id="SM00862">
    <property type="entry name" value="Trans_reg_C"/>
    <property type="match status" value="1"/>
</dbReference>
<dbReference type="Gene3D" id="1.10.10.10">
    <property type="entry name" value="Winged helix-like DNA-binding domain superfamily/Winged helix DNA-binding domain"/>
    <property type="match status" value="2"/>
</dbReference>
<name>A0ABU4SY39_9PSEU</name>
<evidence type="ECO:0000256" key="1">
    <source>
        <dbReference type="ARBA" id="ARBA00005820"/>
    </source>
</evidence>
<dbReference type="InterPro" id="IPR011990">
    <property type="entry name" value="TPR-like_helical_dom_sf"/>
</dbReference>
<evidence type="ECO:0000313" key="9">
    <source>
        <dbReference type="Proteomes" id="UP001285521"/>
    </source>
</evidence>
<feature type="domain" description="OmpR/PhoB-type" evidence="7">
    <location>
        <begin position="1"/>
        <end position="94"/>
    </location>
</feature>
<dbReference type="InterPro" id="IPR051677">
    <property type="entry name" value="AfsR-DnrI-RedD_regulator"/>
</dbReference>
<proteinExistence type="inferred from homology"/>
<dbReference type="Gene3D" id="1.25.40.10">
    <property type="entry name" value="Tetratricopeptide repeat domain"/>
    <property type="match status" value="2"/>
</dbReference>
<dbReference type="Pfam" id="PF00486">
    <property type="entry name" value="Trans_reg_C"/>
    <property type="match status" value="1"/>
</dbReference>
<evidence type="ECO:0000256" key="6">
    <source>
        <dbReference type="PROSITE-ProRule" id="PRU01091"/>
    </source>
</evidence>
<feature type="DNA-binding region" description="OmpR/PhoB-type" evidence="6">
    <location>
        <begin position="1"/>
        <end position="94"/>
    </location>
</feature>
<feature type="repeat" description="TPR" evidence="5">
    <location>
        <begin position="867"/>
        <end position="900"/>
    </location>
</feature>
<dbReference type="InterPro" id="IPR027417">
    <property type="entry name" value="P-loop_NTPase"/>
</dbReference>
<dbReference type="InterPro" id="IPR016032">
    <property type="entry name" value="Sig_transdc_resp-reg_C-effctor"/>
</dbReference>
<evidence type="ECO:0000313" key="8">
    <source>
        <dbReference type="EMBL" id="MDX8030760.1"/>
    </source>
</evidence>
<dbReference type="Pfam" id="PF03704">
    <property type="entry name" value="BTAD"/>
    <property type="match status" value="1"/>
</dbReference>
<dbReference type="RefSeq" id="WP_319965784.1">
    <property type="nucleotide sequence ID" value="NZ_JAXAVW010000008.1"/>
</dbReference>
<reference evidence="8 9" key="1">
    <citation type="submission" date="2023-11" db="EMBL/GenBank/DDBJ databases">
        <title>Lentzea sokolovensis, sp. nov., Lentzea kristufkii, sp. nov., and Lentzea miocenensis, sp. nov., rare actinobacteria from Sokolov Coal Basin, Miocene lacustrine sediment, Czech Republic.</title>
        <authorList>
            <person name="Lara A."/>
            <person name="Kotroba L."/>
            <person name="Nouioui I."/>
            <person name="Neumann-Schaal M."/>
            <person name="Mast Y."/>
            <person name="Chronakova A."/>
        </authorList>
    </citation>
    <scope>NUCLEOTIDE SEQUENCE [LARGE SCALE GENOMIC DNA]</scope>
    <source>
        <strain evidence="8 9">BCCO 10_0856</strain>
    </source>
</reference>
<dbReference type="CDD" id="cd00383">
    <property type="entry name" value="trans_reg_C"/>
    <property type="match status" value="1"/>
</dbReference>
<dbReference type="InterPro" id="IPR002182">
    <property type="entry name" value="NB-ARC"/>
</dbReference>
<comment type="caution">
    <text evidence="8">The sequence shown here is derived from an EMBL/GenBank/DDBJ whole genome shotgun (WGS) entry which is preliminary data.</text>
</comment>
<keyword evidence="9" id="KW-1185">Reference proteome</keyword>
<dbReference type="InterPro" id="IPR005158">
    <property type="entry name" value="BTAD"/>
</dbReference>
<feature type="repeat" description="TPR" evidence="5">
    <location>
        <begin position="707"/>
        <end position="740"/>
    </location>
</feature>
<dbReference type="PANTHER" id="PTHR35807:SF1">
    <property type="entry name" value="TRANSCRIPTIONAL REGULATOR REDD"/>
    <property type="match status" value="1"/>
</dbReference>
<accession>A0ABU4SY39</accession>
<dbReference type="Proteomes" id="UP001285521">
    <property type="component" value="Unassembled WGS sequence"/>
</dbReference>
<dbReference type="SUPFAM" id="SSF48452">
    <property type="entry name" value="TPR-like"/>
    <property type="match status" value="2"/>
</dbReference>
<dbReference type="InterPro" id="IPR001867">
    <property type="entry name" value="OmpR/PhoB-type_DNA-bd"/>
</dbReference>
<keyword evidence="4" id="KW-0804">Transcription</keyword>
<comment type="similarity">
    <text evidence="1">Belongs to the AfsR/DnrI/RedD regulatory family.</text>
</comment>
<evidence type="ECO:0000256" key="5">
    <source>
        <dbReference type="PROSITE-ProRule" id="PRU00339"/>
    </source>
</evidence>
<organism evidence="8 9">
    <name type="scientific">Lentzea miocenica</name>
    <dbReference type="NCBI Taxonomy" id="3095431"/>
    <lineage>
        <taxon>Bacteria</taxon>
        <taxon>Bacillati</taxon>
        <taxon>Actinomycetota</taxon>
        <taxon>Actinomycetes</taxon>
        <taxon>Pseudonocardiales</taxon>
        <taxon>Pseudonocardiaceae</taxon>
        <taxon>Lentzea</taxon>
    </lineage>
</organism>
<evidence type="ECO:0000259" key="7">
    <source>
        <dbReference type="PROSITE" id="PS51755"/>
    </source>
</evidence>
<keyword evidence="5" id="KW-0802">TPR repeat</keyword>
<dbReference type="CDD" id="cd15831">
    <property type="entry name" value="BTAD"/>
    <property type="match status" value="1"/>
</dbReference>
<dbReference type="EMBL" id="JAXAVW010000008">
    <property type="protein sequence ID" value="MDX8030760.1"/>
    <property type="molecule type" value="Genomic_DNA"/>
</dbReference>
<protein>
    <submittedName>
        <fullName evidence="8">BTAD domain-containing putative transcriptional regulator</fullName>
    </submittedName>
</protein>
<dbReference type="PROSITE" id="PS51755">
    <property type="entry name" value="OMPR_PHOB"/>
    <property type="match status" value="1"/>
</dbReference>
<dbReference type="Pfam" id="PF13424">
    <property type="entry name" value="TPR_12"/>
    <property type="match status" value="2"/>
</dbReference>
<sequence length="920" mass="99996">MAVVVRLLGEVSTEIDGRRVDLGTPKQRCVLAALAVDAGRVVPVDRLVERVSGADVAQRSRATLQSYISRLRRALAAADNVNIVRRSGGYALITDTAEPVTDLHQFRDLCSRARGDDGQAVRAWTEALALWQGQPLTGVDGAWAEAERDRLCQERLAAEHDLADALLRLGKGGQLVSELSARSADQPLDERVAGQYMLALHQAGRTIDALEHYRQVRARLVEELGTEPGAALQDLHQQLLNADSALAGAFRNTLAEPVVPRQLPMPPAPFVGRQDELDALNTALDPSATTVITAIAGSGGVGKTWLALHWAHQHAHRFPDGQLHVDLRGFSPDGDQLHPTVAVRGFLDALGVESGRIPVDPHAQTALFRSLMANKRMLLLLDNAADTTQITPLLPGSRSCTVLVTSRNRLPGLITSHNARHVSVDVLDEPAARNLLAARLGTTAVAAEPAAVDELVRLCGGFPLALSIIAGRVHTYSRSSLPAIATELRESLLDVLDEGDPVASLPAVLSLSYNALTDEQSTVFRLLSIAPGPDITLPAAASLTALSPPQTRTVLRALEQASLITQDTSGRYGMHDLIRHYAASQPLPPDAREAALRRAIDFYLHTAHTADRLVHLHRVDIELDPPTSPPHPLPDAAAAMDWFQTEHLCLLAAQHTAATQEWHRPVWQLAWSLSTYHQLRGHHRDQINTWQTALPAAEHLPAPAVLVLGHRQLGLVHAELGQHEQAMTHLQQALSLAEQQGDETAQTHTHTVLARAYEQQGNDQQALEHSLHSLTLSRSLDNPVWQAGALNGVGWFYARLGNHEQAREHCQAALSLYRAHHDPSGEAGTLDSLGYIAHLAGDHEEAVDHYRESLALQRELIYDYAIAEALAGLGAPHAALGQHDEARAAWQEALEIYQQQGRTEEAQRIQAQLDALDRAT</sequence>
<evidence type="ECO:0000256" key="3">
    <source>
        <dbReference type="ARBA" id="ARBA00023125"/>
    </source>
</evidence>
<dbReference type="PANTHER" id="PTHR35807">
    <property type="entry name" value="TRANSCRIPTIONAL REGULATOR REDD-RELATED"/>
    <property type="match status" value="1"/>
</dbReference>
<dbReference type="InterPro" id="IPR019734">
    <property type="entry name" value="TPR_rpt"/>
</dbReference>
<feature type="repeat" description="TPR" evidence="5">
    <location>
        <begin position="827"/>
        <end position="860"/>
    </location>
</feature>
<dbReference type="PRINTS" id="PR00364">
    <property type="entry name" value="DISEASERSIST"/>
</dbReference>
<dbReference type="SMART" id="SM01043">
    <property type="entry name" value="BTAD"/>
    <property type="match status" value="1"/>
</dbReference>
<gene>
    <name evidence="8" type="ORF">SK803_11090</name>
</gene>
<dbReference type="SMART" id="SM00028">
    <property type="entry name" value="TPR"/>
    <property type="match status" value="6"/>
</dbReference>
<dbReference type="PROSITE" id="PS50005">
    <property type="entry name" value="TPR"/>
    <property type="match status" value="3"/>
</dbReference>
<dbReference type="InterPro" id="IPR036388">
    <property type="entry name" value="WH-like_DNA-bd_sf"/>
</dbReference>
<dbReference type="SUPFAM" id="SSF46894">
    <property type="entry name" value="C-terminal effector domain of the bipartite response regulators"/>
    <property type="match status" value="1"/>
</dbReference>
<reference evidence="8 9" key="2">
    <citation type="submission" date="2023-11" db="EMBL/GenBank/DDBJ databases">
        <authorList>
            <person name="Lara A.C."/>
            <person name="Chronakova A."/>
        </authorList>
    </citation>
    <scope>NUCLEOTIDE SEQUENCE [LARGE SCALE GENOMIC DNA]</scope>
    <source>
        <strain evidence="8 9">BCCO 10_0856</strain>
    </source>
</reference>
<dbReference type="Gene3D" id="3.40.50.300">
    <property type="entry name" value="P-loop containing nucleotide triphosphate hydrolases"/>
    <property type="match status" value="1"/>
</dbReference>